<protein>
    <submittedName>
        <fullName evidence="5">Transcriptional regulator</fullName>
    </submittedName>
</protein>
<dbReference type="InterPro" id="IPR036390">
    <property type="entry name" value="WH_DNA-bd_sf"/>
</dbReference>
<dbReference type="GO" id="GO:0003677">
    <property type="term" value="F:DNA binding"/>
    <property type="evidence" value="ECO:0007669"/>
    <property type="project" value="UniProtKB-KW"/>
</dbReference>
<evidence type="ECO:0000313" key="7">
    <source>
        <dbReference type="Proteomes" id="UP000276741"/>
    </source>
</evidence>
<dbReference type="InterPro" id="IPR011991">
    <property type="entry name" value="ArsR-like_HTH"/>
</dbReference>
<evidence type="ECO:0000256" key="2">
    <source>
        <dbReference type="ARBA" id="ARBA00023125"/>
    </source>
</evidence>
<dbReference type="CDD" id="cd00090">
    <property type="entry name" value="HTH_ARSR"/>
    <property type="match status" value="1"/>
</dbReference>
<dbReference type="InterPro" id="IPR036388">
    <property type="entry name" value="WH-like_DNA-bd_sf"/>
</dbReference>
<dbReference type="SMART" id="SM00418">
    <property type="entry name" value="HTH_ARSR"/>
    <property type="match status" value="1"/>
</dbReference>
<evidence type="ECO:0000256" key="1">
    <source>
        <dbReference type="ARBA" id="ARBA00023015"/>
    </source>
</evidence>
<dbReference type="Proteomes" id="UP000616143">
    <property type="component" value="Unassembled WGS sequence"/>
</dbReference>
<dbReference type="InterPro" id="IPR001845">
    <property type="entry name" value="HTH_ArsR_DNA-bd_dom"/>
</dbReference>
<evidence type="ECO:0000313" key="5">
    <source>
        <dbReference type="EMBL" id="BBD73309.1"/>
    </source>
</evidence>
<keyword evidence="3" id="KW-0804">Transcription</keyword>
<reference evidence="5" key="3">
    <citation type="journal article" date="2019" name="BMC Res. Notes">
        <title>Complete genome sequence of the Sulfodiicoccus acidiphilus strain HS-1T, the first crenarchaeon that lacks polB3, isolated from an acidic hot spring in Ohwaku-dani, Hakone, Japan.</title>
        <authorList>
            <person name="Sakai H.D."/>
            <person name="Kurosawa N."/>
        </authorList>
    </citation>
    <scope>NUCLEOTIDE SEQUENCE</scope>
    <source>
        <strain evidence="5">HS-1</strain>
    </source>
</reference>
<name>A0A348B557_9CREN</name>
<reference evidence="6" key="1">
    <citation type="journal article" date="2014" name="Int. J. Syst. Evol. Microbiol.">
        <title>Complete genome sequence of Corynebacterium casei LMG S-19264T (=DSM 44701T), isolated from a smear-ripened cheese.</title>
        <authorList>
            <consortium name="US DOE Joint Genome Institute (JGI-PGF)"/>
            <person name="Walter F."/>
            <person name="Albersmeier A."/>
            <person name="Kalinowski J."/>
            <person name="Ruckert C."/>
        </authorList>
    </citation>
    <scope>NUCLEOTIDE SEQUENCE</scope>
    <source>
        <strain evidence="6">JCM 31740</strain>
    </source>
</reference>
<dbReference type="SUPFAM" id="SSF46785">
    <property type="entry name" value="Winged helix' DNA-binding domain"/>
    <property type="match status" value="1"/>
</dbReference>
<dbReference type="Pfam" id="PF12840">
    <property type="entry name" value="HTH_20"/>
    <property type="match status" value="1"/>
</dbReference>
<dbReference type="Gene3D" id="1.10.10.10">
    <property type="entry name" value="Winged helix-like DNA-binding domain superfamily/Winged helix DNA-binding domain"/>
    <property type="match status" value="1"/>
</dbReference>
<dbReference type="AlphaFoldDB" id="A0A348B557"/>
<dbReference type="RefSeq" id="WP_126450442.1">
    <property type="nucleotide sequence ID" value="NZ_AP018553.1"/>
</dbReference>
<dbReference type="GeneID" id="38667185"/>
<evidence type="ECO:0000313" key="6">
    <source>
        <dbReference type="EMBL" id="GGT89212.1"/>
    </source>
</evidence>
<dbReference type="EMBL" id="AP018553">
    <property type="protein sequence ID" value="BBD73309.1"/>
    <property type="molecule type" value="Genomic_DNA"/>
</dbReference>
<dbReference type="PANTHER" id="PTHR33154">
    <property type="entry name" value="TRANSCRIPTIONAL REGULATOR, ARSR FAMILY"/>
    <property type="match status" value="1"/>
</dbReference>
<dbReference type="InterPro" id="IPR051081">
    <property type="entry name" value="HTH_MetalResp_TranReg"/>
</dbReference>
<reference evidence="7" key="2">
    <citation type="submission" date="2018-04" db="EMBL/GenBank/DDBJ databases">
        <title>Complete genome sequence of Sulfodiicoccus acidiphilus strain HS-1.</title>
        <authorList>
            <person name="Sakai H.D."/>
            <person name="Kurosawa N."/>
        </authorList>
    </citation>
    <scope>NUCLEOTIDE SEQUENCE [LARGE SCALE GENOMIC DNA]</scope>
    <source>
        <strain evidence="7">HS-1</strain>
    </source>
</reference>
<accession>A0A348B557</accession>
<keyword evidence="1" id="KW-0805">Transcription regulation</keyword>
<dbReference type="Proteomes" id="UP000276741">
    <property type="component" value="Chromosome"/>
</dbReference>
<reference evidence="6" key="4">
    <citation type="submission" date="2020-09" db="EMBL/GenBank/DDBJ databases">
        <authorList>
            <person name="Sun Q."/>
            <person name="Ohkuma M."/>
        </authorList>
    </citation>
    <scope>NUCLEOTIDE SEQUENCE</scope>
    <source>
        <strain evidence="6">JCM 31740</strain>
    </source>
</reference>
<gene>
    <name evidence="6" type="ORF">GCM10007116_03810</name>
    <name evidence="5" type="ORF">HS1genome_1698</name>
</gene>
<dbReference type="PANTHER" id="PTHR33154:SF33">
    <property type="entry name" value="TRANSCRIPTIONAL REPRESSOR SDPR"/>
    <property type="match status" value="1"/>
</dbReference>
<evidence type="ECO:0000259" key="4">
    <source>
        <dbReference type="SMART" id="SM00418"/>
    </source>
</evidence>
<proteinExistence type="predicted"/>
<dbReference type="OrthoDB" id="46231at2157"/>
<evidence type="ECO:0000256" key="3">
    <source>
        <dbReference type="ARBA" id="ARBA00023163"/>
    </source>
</evidence>
<organism evidence="5 7">
    <name type="scientific">Sulfodiicoccus acidiphilus</name>
    <dbReference type="NCBI Taxonomy" id="1670455"/>
    <lineage>
        <taxon>Archaea</taxon>
        <taxon>Thermoproteota</taxon>
        <taxon>Thermoprotei</taxon>
        <taxon>Sulfolobales</taxon>
        <taxon>Sulfolobaceae</taxon>
        <taxon>Sulfodiicoccus</taxon>
    </lineage>
</organism>
<dbReference type="GO" id="GO:0003700">
    <property type="term" value="F:DNA-binding transcription factor activity"/>
    <property type="evidence" value="ECO:0007669"/>
    <property type="project" value="InterPro"/>
</dbReference>
<dbReference type="EMBL" id="BMQS01000003">
    <property type="protein sequence ID" value="GGT89212.1"/>
    <property type="molecule type" value="Genomic_DNA"/>
</dbReference>
<dbReference type="KEGG" id="sacd:HS1genome_1698"/>
<sequence>MEELEELASKLEALGHPVRLKLVATLRLDGPQYLSELAKKAGVSRALAKVHLVRLQRAGIVKSRVVLSQKEAKALRYYELVDFSILVSPDEIVRLMR</sequence>
<keyword evidence="7" id="KW-1185">Reference proteome</keyword>
<feature type="domain" description="HTH arsR-type" evidence="4">
    <location>
        <begin position="9"/>
        <end position="83"/>
    </location>
</feature>
<keyword evidence="2" id="KW-0238">DNA-binding</keyword>